<feature type="region of interest" description="Disordered" evidence="1">
    <location>
        <begin position="28"/>
        <end position="177"/>
    </location>
</feature>
<evidence type="ECO:0000313" key="3">
    <source>
        <dbReference type="Proteomes" id="UP000695022"/>
    </source>
</evidence>
<feature type="compositionally biased region" description="Low complexity" evidence="1">
    <location>
        <begin position="45"/>
        <end position="62"/>
    </location>
</feature>
<dbReference type="RefSeq" id="XP_014661440.1">
    <property type="nucleotide sequence ID" value="XM_014805954.1"/>
</dbReference>
<dbReference type="NCBIfam" id="TIGR00341">
    <property type="entry name" value="TIGR00341 family protein"/>
    <property type="match status" value="1"/>
</dbReference>
<feature type="transmembrane region" description="Helical" evidence="2">
    <location>
        <begin position="457"/>
        <end position="478"/>
    </location>
</feature>
<evidence type="ECO:0000313" key="4">
    <source>
        <dbReference type="RefSeq" id="XP_014661440.1"/>
    </source>
</evidence>
<accession>A0ABM1DNB9</accession>
<evidence type="ECO:0000256" key="1">
    <source>
        <dbReference type="SAM" id="MobiDB-lite"/>
    </source>
</evidence>
<dbReference type="Pfam" id="PF04087">
    <property type="entry name" value="DUF389"/>
    <property type="match status" value="1"/>
</dbReference>
<protein>
    <submittedName>
        <fullName evidence="4">Uncharacterized protein LOC106804679</fullName>
    </submittedName>
</protein>
<feature type="compositionally biased region" description="Basic and acidic residues" evidence="1">
    <location>
        <begin position="81"/>
        <end position="90"/>
    </location>
</feature>
<feature type="transmembrane region" description="Helical" evidence="2">
    <location>
        <begin position="413"/>
        <end position="437"/>
    </location>
</feature>
<feature type="transmembrane region" description="Helical" evidence="2">
    <location>
        <begin position="485"/>
        <end position="508"/>
    </location>
</feature>
<feature type="transmembrane region" description="Helical" evidence="2">
    <location>
        <begin position="550"/>
        <end position="575"/>
    </location>
</feature>
<feature type="region of interest" description="Disordered" evidence="1">
    <location>
        <begin position="299"/>
        <end position="321"/>
    </location>
</feature>
<name>A0ABM1DNB9_PRICU</name>
<feature type="compositionally biased region" description="Basic residues" evidence="1">
    <location>
        <begin position="35"/>
        <end position="44"/>
    </location>
</feature>
<dbReference type="Proteomes" id="UP000695022">
    <property type="component" value="Unplaced"/>
</dbReference>
<dbReference type="GeneID" id="106804679"/>
<dbReference type="PANTHER" id="PTHR20992:SF9">
    <property type="entry name" value="AT15442P-RELATED"/>
    <property type="match status" value="1"/>
</dbReference>
<dbReference type="PANTHER" id="PTHR20992">
    <property type="entry name" value="AT15442P-RELATED"/>
    <property type="match status" value="1"/>
</dbReference>
<organism evidence="3 4">
    <name type="scientific">Priapulus caudatus</name>
    <name type="common">Priapulid worm</name>
    <dbReference type="NCBI Taxonomy" id="37621"/>
    <lineage>
        <taxon>Eukaryota</taxon>
        <taxon>Metazoa</taxon>
        <taxon>Ecdysozoa</taxon>
        <taxon>Scalidophora</taxon>
        <taxon>Priapulida</taxon>
        <taxon>Priapulimorpha</taxon>
        <taxon>Priapulimorphida</taxon>
        <taxon>Priapulidae</taxon>
        <taxon>Priapulus</taxon>
    </lineage>
</organism>
<sequence length="807" mass="86398">MAGFLFILYIPIPDNESEIYSSFAAGLDDTISKKPQPRLRKRKSSISSTFRSSNSISSNASAGKQEANRRPERSRTRRPSGKKDVTHHQGELTSTNPDEPATPAPSVICTDAVDAPPIVTPGGARGDDSPARKHSQVALAKSAEDASDSAVSAGTLDRDSKNGASGYDSDSESGSAANDDVYLLSTDAENREDVAAGDAADAAAAAPSSPGSPKLVDFLENVPLAHVLKQAMGAFKITNDTWMKVRCGKIYQVTFAVKTVEHCEELLNKLTGLGVGRTDDSSMCVIPLGVSYGLSEVTSATEEEESQPNQQNFAAEKPDDSENISRTKLFMKSIKSRLTVAQVVESVKAQTVMSFDFIMLTVLASIIAAMGLCEDSSVVLVASMLISPLMGPILGGTFGTVIKDTKLRNASIITELVGIAICIITGFIFALMVSGLSDSWGSGYWPTYEMKSRGMLRSWYVGLMIALPSGAGVALSVLGGNTGSLVGVAISASLLPPAVNCGFLWGFAVVKKLTSLTYPCANIIAPPEGSSCRQPEYAAEYSDSLAAEALMLGAVSLVLTLLNIICIFVMGVVVLKIKEVAPYTSQATTRNFWKQDIKIARDYNQTVKGEDSIGMGKQLLEELKSQAVTSENTRLLDQMLQELEEDDVYRTALFTCNGVPQRSIAYRERFLTSRPLSLDSSVCETAAYGPARADRNAPLQHQMSLPHGFLRTQNVYMRGPATRSPCRAGSVREGAPALRLPRSDSAHSVSIARFTVTKLGDGDHQGAPYDERDGCRADVPLLEARGGDRTVVQFYADERAALSESNV</sequence>
<keyword evidence="3" id="KW-1185">Reference proteome</keyword>
<reference evidence="4" key="1">
    <citation type="submission" date="2025-08" db="UniProtKB">
        <authorList>
            <consortium name="RefSeq"/>
        </authorList>
    </citation>
    <scope>IDENTIFICATION</scope>
</reference>
<feature type="transmembrane region" description="Helical" evidence="2">
    <location>
        <begin position="378"/>
        <end position="401"/>
    </location>
</feature>
<dbReference type="InterPro" id="IPR005240">
    <property type="entry name" value="DUF389"/>
</dbReference>
<evidence type="ECO:0000256" key="2">
    <source>
        <dbReference type="SAM" id="Phobius"/>
    </source>
</evidence>
<keyword evidence="2" id="KW-0472">Membrane</keyword>
<proteinExistence type="predicted"/>
<gene>
    <name evidence="4" type="primary">LOC106804679</name>
</gene>
<keyword evidence="2" id="KW-1133">Transmembrane helix</keyword>
<keyword evidence="2" id="KW-0812">Transmembrane</keyword>